<organism evidence="2 3">
    <name type="scientific">Cohaesibacter gelatinilyticus</name>
    <dbReference type="NCBI Taxonomy" id="372072"/>
    <lineage>
        <taxon>Bacteria</taxon>
        <taxon>Pseudomonadati</taxon>
        <taxon>Pseudomonadota</taxon>
        <taxon>Alphaproteobacteria</taxon>
        <taxon>Hyphomicrobiales</taxon>
        <taxon>Cohaesibacteraceae</taxon>
    </lineage>
</organism>
<dbReference type="PANTHER" id="PTHR42886">
    <property type="entry name" value="RE40534P-RELATED"/>
    <property type="match status" value="1"/>
</dbReference>
<evidence type="ECO:0000259" key="1">
    <source>
        <dbReference type="Pfam" id="PF12697"/>
    </source>
</evidence>
<dbReference type="EMBL" id="OBEL01000002">
    <property type="protein sequence ID" value="SNZ19415.1"/>
    <property type="molecule type" value="Genomic_DNA"/>
</dbReference>
<evidence type="ECO:0000313" key="2">
    <source>
        <dbReference type="EMBL" id="SNZ19415.1"/>
    </source>
</evidence>
<name>A0A285PCE4_9HYPH</name>
<dbReference type="Pfam" id="PF12697">
    <property type="entry name" value="Abhydrolase_6"/>
    <property type="match status" value="1"/>
</dbReference>
<dbReference type="GO" id="GO:0052689">
    <property type="term" value="F:carboxylic ester hydrolase activity"/>
    <property type="evidence" value="ECO:0007669"/>
    <property type="project" value="TreeGrafter"/>
</dbReference>
<dbReference type="InterPro" id="IPR000073">
    <property type="entry name" value="AB_hydrolase_1"/>
</dbReference>
<dbReference type="PANTHER" id="PTHR42886:SF42">
    <property type="entry name" value="ALPHA_BETA-HYDROLASES SUPERFAMILY PROTEIN"/>
    <property type="match status" value="1"/>
</dbReference>
<gene>
    <name evidence="2" type="ORF">SAMN06265368_2500</name>
</gene>
<dbReference type="RefSeq" id="WP_097153769.1">
    <property type="nucleotide sequence ID" value="NZ_OBEL01000002.1"/>
</dbReference>
<dbReference type="GO" id="GO:0055088">
    <property type="term" value="P:lipid homeostasis"/>
    <property type="evidence" value="ECO:0007669"/>
    <property type="project" value="TreeGrafter"/>
</dbReference>
<dbReference type="Proteomes" id="UP000219439">
    <property type="component" value="Unassembled WGS sequence"/>
</dbReference>
<reference evidence="2 3" key="1">
    <citation type="submission" date="2017-09" db="EMBL/GenBank/DDBJ databases">
        <authorList>
            <person name="Ehlers B."/>
            <person name="Leendertz F.H."/>
        </authorList>
    </citation>
    <scope>NUCLEOTIDE SEQUENCE [LARGE SCALE GENOMIC DNA]</scope>
    <source>
        <strain evidence="2 3">DSM 18289</strain>
    </source>
</reference>
<sequence>MLSPSTIKRLSSVDPLSDYQSSKNELLGSKSITIEQQKTDSWSLSHSIEDGIERVVVKPSIPSKRPALVMQHGMWHSASCWRDWQIWLAECGWESHAHSLPGHGRSPEQRTVPECSLAYYLRFLADEIQRHDTPPILMGHSMGGALTQWYLKYVGPLPAMVLVASWTSHDILKDSLWNAMKIDPLGTCLSPFLGWRFQFRNDQAVRKWFFTKGNDEAAQKLRPELGPESEIVLMQHRAPIWTPPAAGQMPMLWLGAEEDAIIPDAASRRAANHYGADYLSIPDAGHDLMLERNAKQSALQIDAWLKEALDL</sequence>
<dbReference type="Gene3D" id="3.40.50.1820">
    <property type="entry name" value="alpha/beta hydrolase"/>
    <property type="match status" value="1"/>
</dbReference>
<dbReference type="GO" id="GO:0042171">
    <property type="term" value="F:lysophosphatidic acid acyltransferase activity"/>
    <property type="evidence" value="ECO:0007669"/>
    <property type="project" value="TreeGrafter"/>
</dbReference>
<keyword evidence="2" id="KW-0378">Hydrolase</keyword>
<keyword evidence="3" id="KW-1185">Reference proteome</keyword>
<feature type="domain" description="AB hydrolase-1" evidence="1">
    <location>
        <begin position="72"/>
        <end position="293"/>
    </location>
</feature>
<dbReference type="GO" id="GO:0006654">
    <property type="term" value="P:phosphatidic acid biosynthetic process"/>
    <property type="evidence" value="ECO:0007669"/>
    <property type="project" value="TreeGrafter"/>
</dbReference>
<dbReference type="SUPFAM" id="SSF53474">
    <property type="entry name" value="alpha/beta-Hydrolases"/>
    <property type="match status" value="1"/>
</dbReference>
<protein>
    <submittedName>
        <fullName evidence="2">Lysophospholipase, alpha-beta hydrolase superfamily</fullName>
    </submittedName>
</protein>
<proteinExistence type="predicted"/>
<accession>A0A285PCE4</accession>
<dbReference type="AlphaFoldDB" id="A0A285PCE4"/>
<dbReference type="InterPro" id="IPR029058">
    <property type="entry name" value="AB_hydrolase_fold"/>
</dbReference>
<evidence type="ECO:0000313" key="3">
    <source>
        <dbReference type="Proteomes" id="UP000219439"/>
    </source>
</evidence>
<dbReference type="OrthoDB" id="9814966at2"/>